<gene>
    <name evidence="2" type="ORF">RIMI_LOCUS10929490</name>
</gene>
<name>A0ABN9LMA1_9NEOB</name>
<evidence type="ECO:0000313" key="3">
    <source>
        <dbReference type="Proteomes" id="UP001176940"/>
    </source>
</evidence>
<dbReference type="EMBL" id="CAUEEQ010024153">
    <property type="protein sequence ID" value="CAJ0945527.1"/>
    <property type="molecule type" value="Genomic_DNA"/>
</dbReference>
<sequence length="211" mass="24458">MPIYSEIQKRGAVYDPFLEESHGPHIPPAEQQSSYVERIQVISVTIPTPTSSKSTVGIFSRSEESDYFWLKKLLASEEFGHKDVHCYKTLGNDEMFREMAFKVKFMILYHSVKNGKIRLSDTKDSLYHTELEQLSIKFGKRKVIVVIDDLDDIGHKMKQQILEKQPSLGTMVAEIFLFTRSEKKNMDQDKHRSRMSKSTMDKISNMKKCLT</sequence>
<comment type="caution">
    <text evidence="2">The sequence shown here is derived from an EMBL/GenBank/DDBJ whole genome shotgun (WGS) entry which is preliminary data.</text>
</comment>
<keyword evidence="3" id="KW-1185">Reference proteome</keyword>
<organism evidence="2 3">
    <name type="scientific">Ranitomeya imitator</name>
    <name type="common">mimic poison frog</name>
    <dbReference type="NCBI Taxonomy" id="111125"/>
    <lineage>
        <taxon>Eukaryota</taxon>
        <taxon>Metazoa</taxon>
        <taxon>Chordata</taxon>
        <taxon>Craniata</taxon>
        <taxon>Vertebrata</taxon>
        <taxon>Euteleostomi</taxon>
        <taxon>Amphibia</taxon>
        <taxon>Batrachia</taxon>
        <taxon>Anura</taxon>
        <taxon>Neobatrachia</taxon>
        <taxon>Hyloidea</taxon>
        <taxon>Dendrobatidae</taxon>
        <taxon>Dendrobatinae</taxon>
        <taxon>Ranitomeya</taxon>
    </lineage>
</organism>
<proteinExistence type="predicted"/>
<dbReference type="Proteomes" id="UP001176940">
    <property type="component" value="Unassembled WGS sequence"/>
</dbReference>
<evidence type="ECO:0000313" key="2">
    <source>
        <dbReference type="EMBL" id="CAJ0945527.1"/>
    </source>
</evidence>
<evidence type="ECO:0000256" key="1">
    <source>
        <dbReference type="SAM" id="MobiDB-lite"/>
    </source>
</evidence>
<accession>A0ABN9LMA1</accession>
<reference evidence="2" key="1">
    <citation type="submission" date="2023-07" db="EMBL/GenBank/DDBJ databases">
        <authorList>
            <person name="Stuckert A."/>
        </authorList>
    </citation>
    <scope>NUCLEOTIDE SEQUENCE</scope>
</reference>
<protein>
    <submittedName>
        <fullName evidence="2">Uncharacterized protein</fullName>
    </submittedName>
</protein>
<feature type="region of interest" description="Disordered" evidence="1">
    <location>
        <begin position="185"/>
        <end position="211"/>
    </location>
</feature>